<gene>
    <name evidence="2" type="ORF">EDD39_1110</name>
</gene>
<sequence length="61" mass="6404">MRTPVIVLILLPTLIAVGLLAGILRYWRTRSFPDAVERGGTAAGGVALAIVAVLLAAYLTK</sequence>
<evidence type="ECO:0000313" key="2">
    <source>
        <dbReference type="EMBL" id="ROR42975.1"/>
    </source>
</evidence>
<organism evidence="2 3">
    <name type="scientific">Kitasatospora cineracea</name>
    <dbReference type="NCBI Taxonomy" id="88074"/>
    <lineage>
        <taxon>Bacteria</taxon>
        <taxon>Bacillati</taxon>
        <taxon>Actinomycetota</taxon>
        <taxon>Actinomycetes</taxon>
        <taxon>Kitasatosporales</taxon>
        <taxon>Streptomycetaceae</taxon>
        <taxon>Kitasatospora</taxon>
    </lineage>
</organism>
<reference evidence="2 3" key="1">
    <citation type="submission" date="2018-11" db="EMBL/GenBank/DDBJ databases">
        <title>Sequencing the genomes of 1000 actinobacteria strains.</title>
        <authorList>
            <person name="Klenk H.-P."/>
        </authorList>
    </citation>
    <scope>NUCLEOTIDE SEQUENCE [LARGE SCALE GENOMIC DNA]</scope>
    <source>
        <strain evidence="2 3">DSM 44780</strain>
    </source>
</reference>
<evidence type="ECO:0000256" key="1">
    <source>
        <dbReference type="SAM" id="Phobius"/>
    </source>
</evidence>
<keyword evidence="1" id="KW-0472">Membrane</keyword>
<accession>A0A8G1UFI8</accession>
<evidence type="ECO:0000313" key="3">
    <source>
        <dbReference type="Proteomes" id="UP000267408"/>
    </source>
</evidence>
<keyword evidence="1" id="KW-0812">Transmembrane</keyword>
<dbReference type="EMBL" id="RJVJ01000001">
    <property type="protein sequence ID" value="ROR42975.1"/>
    <property type="molecule type" value="Genomic_DNA"/>
</dbReference>
<dbReference type="Proteomes" id="UP000267408">
    <property type="component" value="Unassembled WGS sequence"/>
</dbReference>
<dbReference type="AlphaFoldDB" id="A0A8G1UFI8"/>
<feature type="transmembrane region" description="Helical" evidence="1">
    <location>
        <begin position="6"/>
        <end position="27"/>
    </location>
</feature>
<feature type="transmembrane region" description="Helical" evidence="1">
    <location>
        <begin position="39"/>
        <end position="59"/>
    </location>
</feature>
<proteinExistence type="predicted"/>
<protein>
    <submittedName>
        <fullName evidence="2">Uncharacterized protein</fullName>
    </submittedName>
</protein>
<comment type="caution">
    <text evidence="2">The sequence shown here is derived from an EMBL/GenBank/DDBJ whole genome shotgun (WGS) entry which is preliminary data.</text>
</comment>
<name>A0A8G1UFI8_9ACTN</name>
<dbReference type="RefSeq" id="WP_100837026.1">
    <property type="nucleotide sequence ID" value="NZ_RJVJ01000001.1"/>
</dbReference>
<keyword evidence="1" id="KW-1133">Transmembrane helix</keyword>